<dbReference type="Gene3D" id="3.40.50.300">
    <property type="entry name" value="P-loop containing nucleotide triphosphate hydrolases"/>
    <property type="match status" value="1"/>
</dbReference>
<reference evidence="6 7" key="1">
    <citation type="journal article" date="2014" name="Nat. Commun.">
        <title>Klebsormidium flaccidum genome reveals primary factors for plant terrestrial adaptation.</title>
        <authorList>
            <person name="Hori K."/>
            <person name="Maruyama F."/>
            <person name="Fujisawa T."/>
            <person name="Togashi T."/>
            <person name="Yamamoto N."/>
            <person name="Seo M."/>
            <person name="Sato S."/>
            <person name="Yamada T."/>
            <person name="Mori H."/>
            <person name="Tajima N."/>
            <person name="Moriyama T."/>
            <person name="Ikeuchi M."/>
            <person name="Watanabe M."/>
            <person name="Wada H."/>
            <person name="Kobayashi K."/>
            <person name="Saito M."/>
            <person name="Masuda T."/>
            <person name="Sasaki-Sekimoto Y."/>
            <person name="Mashiguchi K."/>
            <person name="Awai K."/>
            <person name="Shimojima M."/>
            <person name="Masuda S."/>
            <person name="Iwai M."/>
            <person name="Nobusawa T."/>
            <person name="Narise T."/>
            <person name="Kondo S."/>
            <person name="Saito H."/>
            <person name="Sato R."/>
            <person name="Murakawa M."/>
            <person name="Ihara Y."/>
            <person name="Oshima-Yamada Y."/>
            <person name="Ohtaka K."/>
            <person name="Satoh M."/>
            <person name="Sonobe K."/>
            <person name="Ishii M."/>
            <person name="Ohtani R."/>
            <person name="Kanamori-Sato M."/>
            <person name="Honoki R."/>
            <person name="Miyazaki D."/>
            <person name="Mochizuki H."/>
            <person name="Umetsu J."/>
            <person name="Higashi K."/>
            <person name="Shibata D."/>
            <person name="Kamiya Y."/>
            <person name="Sato N."/>
            <person name="Nakamura Y."/>
            <person name="Tabata S."/>
            <person name="Ida S."/>
            <person name="Kurokawa K."/>
            <person name="Ohta H."/>
        </authorList>
    </citation>
    <scope>NUCLEOTIDE SEQUENCE [LARGE SCALE GENOMIC DNA]</scope>
    <source>
        <strain evidence="6 7">NIES-2285</strain>
    </source>
</reference>
<dbReference type="Pfam" id="PF08706">
    <property type="entry name" value="D5_N"/>
    <property type="match status" value="1"/>
</dbReference>
<dbReference type="GO" id="GO:0016787">
    <property type="term" value="F:hydrolase activity"/>
    <property type="evidence" value="ECO:0007669"/>
    <property type="project" value="UniProtKB-KW"/>
</dbReference>
<dbReference type="InterPro" id="IPR014818">
    <property type="entry name" value="Phage/plasmid_primase_P4_C"/>
</dbReference>
<evidence type="ECO:0000256" key="4">
    <source>
        <dbReference type="SAM" id="MobiDB-lite"/>
    </source>
</evidence>
<keyword evidence="2" id="KW-0378">Hydrolase</keyword>
<feature type="domain" description="SF3 helicase" evidence="5">
    <location>
        <begin position="627"/>
        <end position="812"/>
    </location>
</feature>
<dbReference type="GO" id="GO:0005524">
    <property type="term" value="F:ATP binding"/>
    <property type="evidence" value="ECO:0007669"/>
    <property type="project" value="UniProtKB-KW"/>
</dbReference>
<feature type="compositionally biased region" description="Polar residues" evidence="4">
    <location>
        <begin position="266"/>
        <end position="275"/>
    </location>
</feature>
<dbReference type="PROSITE" id="PS51206">
    <property type="entry name" value="SF3_HELICASE_1"/>
    <property type="match status" value="1"/>
</dbReference>
<dbReference type="PANTHER" id="PTHR35372">
    <property type="entry name" value="ATP BINDING PROTEIN-RELATED"/>
    <property type="match status" value="1"/>
</dbReference>
<keyword evidence="1" id="KW-0547">Nucleotide-binding</keyword>
<organism evidence="6 7">
    <name type="scientific">Klebsormidium nitens</name>
    <name type="common">Green alga</name>
    <name type="synonym">Ulothrix nitens</name>
    <dbReference type="NCBI Taxonomy" id="105231"/>
    <lineage>
        <taxon>Eukaryota</taxon>
        <taxon>Viridiplantae</taxon>
        <taxon>Streptophyta</taxon>
        <taxon>Klebsormidiophyceae</taxon>
        <taxon>Klebsormidiales</taxon>
        <taxon>Klebsormidiaceae</taxon>
        <taxon>Klebsormidium</taxon>
    </lineage>
</organism>
<dbReference type="AlphaFoldDB" id="A0A1Y1INX6"/>
<feature type="region of interest" description="Disordered" evidence="4">
    <location>
        <begin position="60"/>
        <end position="113"/>
    </location>
</feature>
<dbReference type="Pfam" id="PF19263">
    <property type="entry name" value="DUF5906"/>
    <property type="match status" value="1"/>
</dbReference>
<feature type="region of interest" description="Disordered" evidence="4">
    <location>
        <begin position="134"/>
        <end position="160"/>
    </location>
</feature>
<feature type="compositionally biased region" description="Polar residues" evidence="4">
    <location>
        <begin position="60"/>
        <end position="74"/>
    </location>
</feature>
<keyword evidence="3" id="KW-0067">ATP-binding</keyword>
<evidence type="ECO:0000256" key="3">
    <source>
        <dbReference type="ARBA" id="ARBA00022840"/>
    </source>
</evidence>
<dbReference type="NCBIfam" id="TIGR01613">
    <property type="entry name" value="primase_Cterm"/>
    <property type="match status" value="1"/>
</dbReference>
<proteinExistence type="predicted"/>
<accession>A0A1Y1INX6</accession>
<dbReference type="PANTHER" id="PTHR35372:SF2">
    <property type="entry name" value="SF3 HELICASE DOMAIN-CONTAINING PROTEIN"/>
    <property type="match status" value="1"/>
</dbReference>
<dbReference type="SUPFAM" id="SSF52540">
    <property type="entry name" value="P-loop containing nucleoside triphosphate hydrolases"/>
    <property type="match status" value="1"/>
</dbReference>
<evidence type="ECO:0000259" key="5">
    <source>
        <dbReference type="PROSITE" id="PS51206"/>
    </source>
</evidence>
<keyword evidence="7" id="KW-1185">Reference proteome</keyword>
<dbReference type="EMBL" id="DF238017">
    <property type="protein sequence ID" value="GAQ92605.1"/>
    <property type="molecule type" value="Genomic_DNA"/>
</dbReference>
<protein>
    <recommendedName>
        <fullName evidence="5">SF3 helicase domain-containing protein</fullName>
    </recommendedName>
</protein>
<evidence type="ECO:0000256" key="2">
    <source>
        <dbReference type="ARBA" id="ARBA00022801"/>
    </source>
</evidence>
<feature type="region of interest" description="Disordered" evidence="4">
    <location>
        <begin position="498"/>
        <end position="545"/>
    </location>
</feature>
<dbReference type="InterPro" id="IPR051620">
    <property type="entry name" value="ORF904-like_C"/>
</dbReference>
<dbReference type="InterPro" id="IPR006500">
    <property type="entry name" value="Helicase_put_C_phage/plasmid"/>
</dbReference>
<dbReference type="InterPro" id="IPR014015">
    <property type="entry name" value="Helicase_SF3_DNA-vir"/>
</dbReference>
<dbReference type="InterPro" id="IPR045455">
    <property type="entry name" value="NrS-1_pol-like_helicase"/>
</dbReference>
<name>A0A1Y1INX6_KLENI</name>
<dbReference type="Proteomes" id="UP000054558">
    <property type="component" value="Unassembled WGS sequence"/>
</dbReference>
<evidence type="ECO:0000313" key="6">
    <source>
        <dbReference type="EMBL" id="GAQ92605.1"/>
    </source>
</evidence>
<gene>
    <name evidence="6" type="ORF">KFL_010680030</name>
</gene>
<feature type="region of interest" description="Disordered" evidence="4">
    <location>
        <begin position="260"/>
        <end position="295"/>
    </location>
</feature>
<sequence>MPYPASSALQRRFAAVRAPPNTPIGRLTLNGTDISNLMIGQKSRRTSTIRAARSCQRLTMEQYEPSSPAYSCQGASKEGTTKRPANKKRRRNNVRDPQLHDTATSNGGPSLEEMQVNETQAREVLKARPELLEAMPQDDQGGGEIDSAPDAAKSASVEEGPCSLKLWPDASAHTAYHHMDEAEGSAADGVQPMLTPVRIKVTGSSKEKGGGSPGASAHMEGRVHAVEGGAADGAQTSGVACVSAKEGGDLPGANACMEENAGASDAESQADSSCNPGAGGSSEPASPFEEPDLADPELRSEVVRELEKLLSTWGDNTSIFCAAKPSSTGPGAVYEFWIAPGGRVTCPYFPASRARVHDSTNFGLLRRGFEVTYICHGESCKATPRSGNFRLGVLILPIAAAFGDSQPLNSERDHLYSDRQLLPLPFLRENLNVKKGDVGGAIILERLYVRTGLKFAFTSSGSFYWSGRCWAKDESGGRILRVLREELSKIEAAYMQEAEQGEGEGRSIVMADGPAGDEDSGLGAKGGPPIRSKPAGGGKQSKPEKEERLININFNAKMSNILGTCKEYFYQPGFQSLLDVQKDFLAVANGVIDLRTGELLPHYPRFMNSRVIDWPYPCAGLSFPRGDMVRFLEDIMHASGEDGPAALEHLQVLLGYGLTGHTSNQVLPIFVGEGSAGKSVFLALLRKLLGAAFKNVGKEILVNSKGQRAAHKGAASPLEAGLAGALLAVVEETDRSDTLNEAAMKKLTGSDVITARPLFRDYVTFTATVLLIICTNYLPRTDKTWSVALRRRLQLVCFVRRYFSPHEKGYDPANPLHGLVDTRLLTKLSTLQNMQELLAWLVAGAVKWYQNGQQLYPMPKRSMDALQDYEEAADDFDNFVLNSCVKGDDLFISTSDALKVYNDPQRMVGGKCVGHIPSLDTKSLKSAMNNHGFSGPDKPSKLGLGVKYCGVTERGYKGLALKALEVKTEQEERNH</sequence>
<dbReference type="InterPro" id="IPR027417">
    <property type="entry name" value="P-loop_NTPase"/>
</dbReference>
<evidence type="ECO:0000313" key="7">
    <source>
        <dbReference type="Proteomes" id="UP000054558"/>
    </source>
</evidence>
<evidence type="ECO:0000256" key="1">
    <source>
        <dbReference type="ARBA" id="ARBA00022741"/>
    </source>
</evidence>